<sequence>MENILLSGFADEISSDFNRQIQVLNRLGMGYMEIRGVDKRGIDTYSEAEAREVRRRLDGGGIRVSSLASPIGKIEITKEFSGHFEHFKHVVELAHILDARYIRMFSFFIPQGGRADDYRDQVFERLGALVDYAKTQEVVLLHENEKDIYGDSPKRCCLLMDEFCGDSFRAVFDFANFIQCGHQAWEAYGILKPFIEYVHVKDARAADGVIVPAGQGDGQIARILGDLKADGYEGFISLEPHLTEFEGLKGLEREGASLQGMQKMDGEEAFTIAFNALERILKAL</sequence>
<reference evidence="3" key="1">
    <citation type="submission" date="2016-10" db="EMBL/GenBank/DDBJ databases">
        <authorList>
            <person name="Varghese N."/>
            <person name="Submissions S."/>
        </authorList>
    </citation>
    <scope>NUCLEOTIDE SEQUENCE [LARGE SCALE GENOMIC DNA]</scope>
    <source>
        <strain evidence="3">NLAE-zl-G277</strain>
    </source>
</reference>
<evidence type="ECO:0000259" key="1">
    <source>
        <dbReference type="Pfam" id="PF01261"/>
    </source>
</evidence>
<gene>
    <name evidence="2" type="ORF">SAMN05216313_12620</name>
</gene>
<feature type="domain" description="Xylose isomerase-like TIM barrel" evidence="1">
    <location>
        <begin position="22"/>
        <end position="252"/>
    </location>
</feature>
<dbReference type="Proteomes" id="UP000198508">
    <property type="component" value="Unassembled WGS sequence"/>
</dbReference>
<dbReference type="RefSeq" id="WP_092368277.1">
    <property type="nucleotide sequence ID" value="NZ_FOIM01000026.1"/>
</dbReference>
<dbReference type="PANTHER" id="PTHR12110:SF53">
    <property type="entry name" value="BLR5974 PROTEIN"/>
    <property type="match status" value="1"/>
</dbReference>
<dbReference type="Pfam" id="PF01261">
    <property type="entry name" value="AP_endonuc_2"/>
    <property type="match status" value="1"/>
</dbReference>
<evidence type="ECO:0000313" key="3">
    <source>
        <dbReference type="Proteomes" id="UP000198508"/>
    </source>
</evidence>
<name>A0A1I0J3U4_9FIRM</name>
<evidence type="ECO:0000313" key="2">
    <source>
        <dbReference type="EMBL" id="SEU04384.1"/>
    </source>
</evidence>
<dbReference type="InterPro" id="IPR036237">
    <property type="entry name" value="Xyl_isomerase-like_sf"/>
</dbReference>
<dbReference type="AlphaFoldDB" id="A0A1I0J3U4"/>
<dbReference type="EMBL" id="FOIM01000026">
    <property type="protein sequence ID" value="SEU04384.1"/>
    <property type="molecule type" value="Genomic_DNA"/>
</dbReference>
<dbReference type="SUPFAM" id="SSF51658">
    <property type="entry name" value="Xylose isomerase-like"/>
    <property type="match status" value="1"/>
</dbReference>
<keyword evidence="2" id="KW-0413">Isomerase</keyword>
<dbReference type="STRING" id="460384.SAMN05216313_12620"/>
<dbReference type="Gene3D" id="3.20.20.150">
    <property type="entry name" value="Divalent-metal-dependent TIM barrel enzymes"/>
    <property type="match status" value="1"/>
</dbReference>
<proteinExistence type="predicted"/>
<dbReference type="PANTHER" id="PTHR12110">
    <property type="entry name" value="HYDROXYPYRUVATE ISOMERASE"/>
    <property type="match status" value="1"/>
</dbReference>
<keyword evidence="3" id="KW-1185">Reference proteome</keyword>
<dbReference type="GO" id="GO:0016853">
    <property type="term" value="F:isomerase activity"/>
    <property type="evidence" value="ECO:0007669"/>
    <property type="project" value="UniProtKB-KW"/>
</dbReference>
<dbReference type="InterPro" id="IPR050312">
    <property type="entry name" value="IolE/XylAMocC-like"/>
</dbReference>
<protein>
    <submittedName>
        <fullName evidence="2">Sugar phosphate isomerase/epimerase</fullName>
    </submittedName>
</protein>
<organism evidence="2 3">
    <name type="scientific">Enterocloster lavalensis</name>
    <dbReference type="NCBI Taxonomy" id="460384"/>
    <lineage>
        <taxon>Bacteria</taxon>
        <taxon>Bacillati</taxon>
        <taxon>Bacillota</taxon>
        <taxon>Clostridia</taxon>
        <taxon>Lachnospirales</taxon>
        <taxon>Lachnospiraceae</taxon>
        <taxon>Enterocloster</taxon>
    </lineage>
</organism>
<accession>A0A1I0J3U4</accession>
<dbReference type="InterPro" id="IPR013022">
    <property type="entry name" value="Xyl_isomerase-like_TIM-brl"/>
</dbReference>